<evidence type="ECO:0000256" key="6">
    <source>
        <dbReference type="SAM" id="Phobius"/>
    </source>
</evidence>
<dbReference type="Pfam" id="PF01594">
    <property type="entry name" value="AI-2E_transport"/>
    <property type="match status" value="1"/>
</dbReference>
<comment type="similarity">
    <text evidence="2">Belongs to the autoinducer-2 exporter (AI-2E) (TC 2.A.86) family.</text>
</comment>
<protein>
    <submittedName>
        <fullName evidence="7">Transporter</fullName>
    </submittedName>
</protein>
<keyword evidence="3 6" id="KW-0812">Transmembrane</keyword>
<feature type="transmembrane region" description="Helical" evidence="6">
    <location>
        <begin position="90"/>
        <end position="110"/>
    </location>
</feature>
<feature type="transmembrane region" description="Helical" evidence="6">
    <location>
        <begin position="189"/>
        <end position="211"/>
    </location>
</feature>
<dbReference type="EMBL" id="JAWJZY010000001">
    <property type="protein sequence ID" value="MEE8657986.1"/>
    <property type="molecule type" value="Genomic_DNA"/>
</dbReference>
<feature type="transmembrane region" description="Helical" evidence="6">
    <location>
        <begin position="270"/>
        <end position="296"/>
    </location>
</feature>
<evidence type="ECO:0000256" key="1">
    <source>
        <dbReference type="ARBA" id="ARBA00004141"/>
    </source>
</evidence>
<evidence type="ECO:0000256" key="5">
    <source>
        <dbReference type="ARBA" id="ARBA00023136"/>
    </source>
</evidence>
<evidence type="ECO:0000256" key="3">
    <source>
        <dbReference type="ARBA" id="ARBA00022692"/>
    </source>
</evidence>
<comment type="caution">
    <text evidence="7">The sequence shown here is derived from an EMBL/GenBank/DDBJ whole genome shotgun (WGS) entry which is preliminary data.</text>
</comment>
<comment type="subcellular location">
    <subcellularLocation>
        <location evidence="1">Membrane</location>
        <topology evidence="1">Multi-pass membrane protein</topology>
    </subcellularLocation>
</comment>
<dbReference type="InterPro" id="IPR002549">
    <property type="entry name" value="AI-2E-like"/>
</dbReference>
<evidence type="ECO:0000313" key="8">
    <source>
        <dbReference type="Proteomes" id="UP001312908"/>
    </source>
</evidence>
<feature type="transmembrane region" description="Helical" evidence="6">
    <location>
        <begin position="238"/>
        <end position="258"/>
    </location>
</feature>
<proteinExistence type="inferred from homology"/>
<gene>
    <name evidence="7" type="ORF">DOFOFD_03020</name>
</gene>
<evidence type="ECO:0000256" key="4">
    <source>
        <dbReference type="ARBA" id="ARBA00022989"/>
    </source>
</evidence>
<reference evidence="7 8" key="1">
    <citation type="submission" date="2023-10" db="EMBL/GenBank/DDBJ databases">
        <title>Sorlinia euscelidii gen. nov., sp. nov., an acetic acid bacteria isolated from the gut of Euscelidius variegatus emitter.</title>
        <authorList>
            <person name="Michoud G."/>
            <person name="Marasco R."/>
            <person name="Seferji K."/>
            <person name="Gonella E."/>
            <person name="Garuglieri E."/>
            <person name="Alma A."/>
            <person name="Mapelli F."/>
            <person name="Borin S."/>
            <person name="Daffonchio D."/>
            <person name="Crotti E."/>
        </authorList>
    </citation>
    <scope>NUCLEOTIDE SEQUENCE [LARGE SCALE GENOMIC DNA]</scope>
    <source>
        <strain evidence="7 8">EV16P</strain>
    </source>
</reference>
<dbReference type="Proteomes" id="UP001312908">
    <property type="component" value="Unassembled WGS sequence"/>
</dbReference>
<sequence>MTQQSRISDREALHVERRKKLMIRRAVAESRLNIRDVCTLIVTATIMLTILYFAATIVLPFVFALIISLLMITPMRFLHRTLRLPKPLAALTLILVMFLVVGGIATAVSVPATSWLEHTSQNIALLQEKLVFLNGPIDFLQRAYNRIISFFMTSQQFAPSANVSGPHEVTSPAFFGSWGVTVLYGTRTILVEFFTTILLLFFFLSSGDVLLRRIIEVMPHHAGRKRVQQMMAKIERNVSIYLATITVMNGLVGLLNYLQCWLLDMPNPLLWGVLAFLLNYIPIIGPLTGVVIYLFVALSSFHAVIWAFAPPLIYLLIHLIEGETITPLLLAKRFTLNPVLVISSLVFWDWMWGIGGAFLSVPMLAVLKIVCDHIDRLTPLGHLLGSSDPVSIRGLEDEERRK</sequence>
<feature type="transmembrane region" description="Helical" evidence="6">
    <location>
        <begin position="61"/>
        <end position="78"/>
    </location>
</feature>
<dbReference type="PANTHER" id="PTHR21716:SF16">
    <property type="entry name" value="BLL1467 PROTEIN"/>
    <property type="match status" value="1"/>
</dbReference>
<name>A0ABU7U1P2_9PROT</name>
<feature type="transmembrane region" description="Helical" evidence="6">
    <location>
        <begin position="32"/>
        <end position="55"/>
    </location>
</feature>
<keyword evidence="4 6" id="KW-1133">Transmembrane helix</keyword>
<organism evidence="7 8">
    <name type="scientific">Sorlinia euscelidii</name>
    <dbReference type="NCBI Taxonomy" id="3081148"/>
    <lineage>
        <taxon>Bacteria</taxon>
        <taxon>Pseudomonadati</taxon>
        <taxon>Pseudomonadota</taxon>
        <taxon>Alphaproteobacteria</taxon>
        <taxon>Acetobacterales</taxon>
        <taxon>Acetobacteraceae</taxon>
        <taxon>Sorlinia</taxon>
    </lineage>
</organism>
<evidence type="ECO:0000313" key="7">
    <source>
        <dbReference type="EMBL" id="MEE8657986.1"/>
    </source>
</evidence>
<keyword evidence="5 6" id="KW-0472">Membrane</keyword>
<accession>A0ABU7U1P2</accession>
<dbReference type="PANTHER" id="PTHR21716">
    <property type="entry name" value="TRANSMEMBRANE PROTEIN"/>
    <property type="match status" value="1"/>
</dbReference>
<feature type="transmembrane region" description="Helical" evidence="6">
    <location>
        <begin position="340"/>
        <end position="367"/>
    </location>
</feature>
<feature type="transmembrane region" description="Helical" evidence="6">
    <location>
        <begin position="303"/>
        <end position="320"/>
    </location>
</feature>
<keyword evidence="8" id="KW-1185">Reference proteome</keyword>
<evidence type="ECO:0000256" key="2">
    <source>
        <dbReference type="ARBA" id="ARBA00009773"/>
    </source>
</evidence>
<dbReference type="RefSeq" id="WP_394818943.1">
    <property type="nucleotide sequence ID" value="NZ_JAWJZY010000001.1"/>
</dbReference>